<reference evidence="2" key="1">
    <citation type="submission" date="2020-04" db="EMBL/GenBank/DDBJ databases">
        <authorList>
            <person name="Alioto T."/>
            <person name="Alioto T."/>
            <person name="Gomez Garrido J."/>
        </authorList>
    </citation>
    <scope>NUCLEOTIDE SEQUENCE</scope>
    <source>
        <strain evidence="2">A484AB</strain>
    </source>
</reference>
<dbReference type="GO" id="GO:1990075">
    <property type="term" value="C:periciliary membrane compartment"/>
    <property type="evidence" value="ECO:0007669"/>
    <property type="project" value="TreeGrafter"/>
</dbReference>
<gene>
    <name evidence="2" type="ORF">PACLA_8A028498</name>
</gene>
<accession>A0A6S7JQ26</accession>
<dbReference type="Proteomes" id="UP001152795">
    <property type="component" value="Unassembled WGS sequence"/>
</dbReference>
<dbReference type="GO" id="GO:0005929">
    <property type="term" value="C:cilium"/>
    <property type="evidence" value="ECO:0007669"/>
    <property type="project" value="TreeGrafter"/>
</dbReference>
<name>A0A6S7JQ26_PARCT</name>
<organism evidence="2 3">
    <name type="scientific">Paramuricea clavata</name>
    <name type="common">Red gorgonian</name>
    <name type="synonym">Violescent sea-whip</name>
    <dbReference type="NCBI Taxonomy" id="317549"/>
    <lineage>
        <taxon>Eukaryota</taxon>
        <taxon>Metazoa</taxon>
        <taxon>Cnidaria</taxon>
        <taxon>Anthozoa</taxon>
        <taxon>Octocorallia</taxon>
        <taxon>Malacalcyonacea</taxon>
        <taxon>Plexauridae</taxon>
        <taxon>Paramuricea</taxon>
    </lineage>
</organism>
<evidence type="ECO:0000313" key="2">
    <source>
        <dbReference type="EMBL" id="CAB4031260.1"/>
    </source>
</evidence>
<dbReference type="GO" id="GO:0006892">
    <property type="term" value="P:post-Golgi vesicle-mediated transport"/>
    <property type="evidence" value="ECO:0007669"/>
    <property type="project" value="TreeGrafter"/>
</dbReference>
<dbReference type="GO" id="GO:0005096">
    <property type="term" value="F:GTPase activator activity"/>
    <property type="evidence" value="ECO:0007669"/>
    <property type="project" value="InterPro"/>
</dbReference>
<sequence>MGCLQSSETNSEPENDNTEAQPKVYSWEKRANLDPNDYITKKLKDITVGKLPGKINGQQYVIENCE</sequence>
<dbReference type="EMBL" id="CACRXK020017480">
    <property type="protein sequence ID" value="CAB4031260.1"/>
    <property type="molecule type" value="Genomic_DNA"/>
</dbReference>
<dbReference type="AlphaFoldDB" id="A0A6S7JQ26"/>
<comment type="caution">
    <text evidence="2">The sequence shown here is derived from an EMBL/GenBank/DDBJ whole genome shotgun (WGS) entry which is preliminary data.</text>
</comment>
<keyword evidence="3" id="KW-1185">Reference proteome</keyword>
<dbReference type="PANTHER" id="PTHR15440:SF0">
    <property type="entry name" value="PROTEIN XRP2"/>
    <property type="match status" value="1"/>
</dbReference>
<dbReference type="InterPro" id="IPR039093">
    <property type="entry name" value="XRP2"/>
</dbReference>
<dbReference type="OrthoDB" id="194775at2759"/>
<feature type="compositionally biased region" description="Polar residues" evidence="1">
    <location>
        <begin position="1"/>
        <end position="10"/>
    </location>
</feature>
<evidence type="ECO:0000256" key="1">
    <source>
        <dbReference type="SAM" id="MobiDB-lite"/>
    </source>
</evidence>
<dbReference type="PROSITE" id="PS51329">
    <property type="entry name" value="C_CAP_COFACTOR_C"/>
    <property type="match status" value="1"/>
</dbReference>
<protein>
    <submittedName>
        <fullName evidence="2">XRP2</fullName>
    </submittedName>
</protein>
<proteinExistence type="predicted"/>
<feature type="region of interest" description="Disordered" evidence="1">
    <location>
        <begin position="1"/>
        <end position="24"/>
    </location>
</feature>
<dbReference type="InterPro" id="IPR017901">
    <property type="entry name" value="C-CAP_CF_C-like"/>
</dbReference>
<evidence type="ECO:0000313" key="3">
    <source>
        <dbReference type="Proteomes" id="UP001152795"/>
    </source>
</evidence>
<feature type="non-terminal residue" evidence="2">
    <location>
        <position position="66"/>
    </location>
</feature>
<dbReference type="PANTHER" id="PTHR15440">
    <property type="entry name" value="XRP2 PROTEIN"/>
    <property type="match status" value="1"/>
</dbReference>